<feature type="region of interest" description="Disordered" evidence="1">
    <location>
        <begin position="1"/>
        <end position="57"/>
    </location>
</feature>
<sequence length="89" mass="8897">MGGSARRRPTTLPDKPPGEAAARPGGLSGGIGELGPPRRHGVGRTRRGSTNPVARQASSCLGSDSALIAILRGLARSATGIRSVSTPAS</sequence>
<dbReference type="AlphaFoldDB" id="A0A495W071"/>
<proteinExistence type="predicted"/>
<feature type="compositionally biased region" description="Basic residues" evidence="1">
    <location>
        <begin position="37"/>
        <end position="47"/>
    </location>
</feature>
<evidence type="ECO:0000313" key="3">
    <source>
        <dbReference type="Proteomes" id="UP000282084"/>
    </source>
</evidence>
<name>A0A495W071_9PSEU</name>
<keyword evidence="3" id="KW-1185">Reference proteome</keyword>
<dbReference type="EMBL" id="RBXO01000001">
    <property type="protein sequence ID" value="RKT55091.1"/>
    <property type="molecule type" value="Genomic_DNA"/>
</dbReference>
<evidence type="ECO:0000313" key="2">
    <source>
        <dbReference type="EMBL" id="RKT55091.1"/>
    </source>
</evidence>
<dbReference type="Proteomes" id="UP000282084">
    <property type="component" value="Unassembled WGS sequence"/>
</dbReference>
<gene>
    <name evidence="2" type="ORF">C8E97_3747</name>
</gene>
<comment type="caution">
    <text evidence="2">The sequence shown here is derived from an EMBL/GenBank/DDBJ whole genome shotgun (WGS) entry which is preliminary data.</text>
</comment>
<accession>A0A495W071</accession>
<reference evidence="2 3" key="1">
    <citation type="submission" date="2018-10" db="EMBL/GenBank/DDBJ databases">
        <title>Sequencing the genomes of 1000 actinobacteria strains.</title>
        <authorList>
            <person name="Klenk H.-P."/>
        </authorList>
    </citation>
    <scope>NUCLEOTIDE SEQUENCE [LARGE SCALE GENOMIC DNA]</scope>
    <source>
        <strain evidence="2 3">DSM 43800</strain>
    </source>
</reference>
<feature type="compositionally biased region" description="Polar residues" evidence="1">
    <location>
        <begin position="48"/>
        <end position="57"/>
    </location>
</feature>
<evidence type="ECO:0000256" key="1">
    <source>
        <dbReference type="SAM" id="MobiDB-lite"/>
    </source>
</evidence>
<protein>
    <submittedName>
        <fullName evidence="2">Uncharacterized protein</fullName>
    </submittedName>
</protein>
<organism evidence="2 3">
    <name type="scientific">Saccharothrix australiensis</name>
    <dbReference type="NCBI Taxonomy" id="2072"/>
    <lineage>
        <taxon>Bacteria</taxon>
        <taxon>Bacillati</taxon>
        <taxon>Actinomycetota</taxon>
        <taxon>Actinomycetes</taxon>
        <taxon>Pseudonocardiales</taxon>
        <taxon>Pseudonocardiaceae</taxon>
        <taxon>Saccharothrix</taxon>
    </lineage>
</organism>